<feature type="domain" description="Peptidase C14 caspase" evidence="1">
    <location>
        <begin position="4"/>
        <end position="209"/>
    </location>
</feature>
<sequence length="254" mass="28266">GVGDYISGSDNDLNAPSYDVDRIGQILQQCRFGTSNTTFSNINYLKDWQATKSNILQSISSAFSGADSNDISYFYFSGHGSRLESTSYICPADMTSFVDSVISVGELEAALSAIPGTKVVFLDSCYSGGFIGKTMDEIIISKEELKSFNDEVINVFLQTQSKGLLTTNQYKVLTSCHYYQECWEIQPEEGDPFGVFTMAFCEGCGYYGSYPADTNLDNMVSLQEAYLYVKDWVFSYRISQDVQVYPNNSTFTIV</sequence>
<dbReference type="GO" id="GO:0005737">
    <property type="term" value="C:cytoplasm"/>
    <property type="evidence" value="ECO:0007669"/>
    <property type="project" value="TreeGrafter"/>
</dbReference>
<dbReference type="InterPro" id="IPR050452">
    <property type="entry name" value="Metacaspase"/>
</dbReference>
<feature type="non-terminal residue" evidence="2">
    <location>
        <position position="254"/>
    </location>
</feature>
<dbReference type="AlphaFoldDB" id="X1Q1X4"/>
<dbReference type="Pfam" id="PF00656">
    <property type="entry name" value="Peptidase_C14"/>
    <property type="match status" value="1"/>
</dbReference>
<dbReference type="PANTHER" id="PTHR48104:SF30">
    <property type="entry name" value="METACASPASE-1"/>
    <property type="match status" value="1"/>
</dbReference>
<reference evidence="2" key="1">
    <citation type="journal article" date="2014" name="Front. Microbiol.">
        <title>High frequency of phylogenetically diverse reductive dehalogenase-homologous genes in deep subseafloor sedimentary metagenomes.</title>
        <authorList>
            <person name="Kawai M."/>
            <person name="Futagami T."/>
            <person name="Toyoda A."/>
            <person name="Takaki Y."/>
            <person name="Nishi S."/>
            <person name="Hori S."/>
            <person name="Arai W."/>
            <person name="Tsubouchi T."/>
            <person name="Morono Y."/>
            <person name="Uchiyama I."/>
            <person name="Ito T."/>
            <person name="Fujiyama A."/>
            <person name="Inagaki F."/>
            <person name="Takami H."/>
        </authorList>
    </citation>
    <scope>NUCLEOTIDE SEQUENCE</scope>
    <source>
        <strain evidence="2">Expedition CK06-06</strain>
    </source>
</reference>
<evidence type="ECO:0000259" key="1">
    <source>
        <dbReference type="Pfam" id="PF00656"/>
    </source>
</evidence>
<dbReference type="InterPro" id="IPR029030">
    <property type="entry name" value="Caspase-like_dom_sf"/>
</dbReference>
<name>X1Q1X4_9ZZZZ</name>
<dbReference type="GO" id="GO:0006508">
    <property type="term" value="P:proteolysis"/>
    <property type="evidence" value="ECO:0007669"/>
    <property type="project" value="InterPro"/>
</dbReference>
<evidence type="ECO:0000313" key="2">
    <source>
        <dbReference type="EMBL" id="GAI45065.1"/>
    </source>
</evidence>
<organism evidence="2">
    <name type="scientific">marine sediment metagenome</name>
    <dbReference type="NCBI Taxonomy" id="412755"/>
    <lineage>
        <taxon>unclassified sequences</taxon>
        <taxon>metagenomes</taxon>
        <taxon>ecological metagenomes</taxon>
    </lineage>
</organism>
<feature type="non-terminal residue" evidence="2">
    <location>
        <position position="1"/>
    </location>
</feature>
<proteinExistence type="predicted"/>
<gene>
    <name evidence="2" type="ORF">S06H3_48856</name>
</gene>
<dbReference type="SUPFAM" id="SSF52129">
    <property type="entry name" value="Caspase-like"/>
    <property type="match status" value="1"/>
</dbReference>
<accession>X1Q1X4</accession>
<dbReference type="Gene3D" id="3.40.50.1460">
    <property type="match status" value="1"/>
</dbReference>
<comment type="caution">
    <text evidence="2">The sequence shown here is derived from an EMBL/GenBank/DDBJ whole genome shotgun (WGS) entry which is preliminary data.</text>
</comment>
<dbReference type="InterPro" id="IPR011600">
    <property type="entry name" value="Pept_C14_caspase"/>
</dbReference>
<dbReference type="GO" id="GO:0004197">
    <property type="term" value="F:cysteine-type endopeptidase activity"/>
    <property type="evidence" value="ECO:0007669"/>
    <property type="project" value="InterPro"/>
</dbReference>
<dbReference type="PANTHER" id="PTHR48104">
    <property type="entry name" value="METACASPASE-4"/>
    <property type="match status" value="1"/>
</dbReference>
<protein>
    <recommendedName>
        <fullName evidence="1">Peptidase C14 caspase domain-containing protein</fullName>
    </recommendedName>
</protein>
<dbReference type="EMBL" id="BARV01030796">
    <property type="protein sequence ID" value="GAI45065.1"/>
    <property type="molecule type" value="Genomic_DNA"/>
</dbReference>